<sequence>MAARRFFNTPELVHLVLEYLSIDRIDLLTLSLVSKTLRAQALQVWVKQLDLPFETVRGRLPFFKANEALLEHIRYLRLRHLHHDWDECASFDEVCPCDWNALNELLDMIARTSASNNNPPLLDISIYATDFVSLPPVLSQQIVALDISCFDYLPERCTPYKRIWDSDGNCSFVPLPSLTLEKLADIIHQARQGPGLRGFGLFASGFAPKILPSDVQQIWDQVVQHASTLRSLRIEFGSWEFPSLFSSTKFPRLEELDLDVNGPVEVSLIEDLLDSANHLQSLALRLGRGQTLNLRQTFPRLRLVHLKDLRVDTDQAKAFAIRHPNLVCVEAKDLVPSETATIPAPYSLPPVSEFYPNLADVLIENAADLQRHLDAGRSFAKLIIWAPSAVQMKDCLALLHSNPAVAQRLTFLDLREGWPSERSFVCWLLPSLLSRHLPNLTELHLWTEYGWPDTFGYQLGRVDAIEQLMKALTSARSLKVMILFVRGQEVGHKDILHDREFPPALEYFCLHPPLEYEPEYFRFVPSHPEGHIVTTESGAKRGRLQRVPGVFRQRITKEGVWSRPPVLYRSNAVLDHWSDPPRLSLV</sequence>
<dbReference type="Gene3D" id="3.80.10.10">
    <property type="entry name" value="Ribonuclease Inhibitor"/>
    <property type="match status" value="1"/>
</dbReference>
<dbReference type="SUPFAM" id="SSF52047">
    <property type="entry name" value="RNI-like"/>
    <property type="match status" value="2"/>
</dbReference>
<name>A0AAN6GUR1_9BASI</name>
<accession>A0AAN6GUR1</accession>
<dbReference type="AlphaFoldDB" id="A0AAN6GUR1"/>
<organism evidence="1 2">
    <name type="scientific">Tilletia horrida</name>
    <dbReference type="NCBI Taxonomy" id="155126"/>
    <lineage>
        <taxon>Eukaryota</taxon>
        <taxon>Fungi</taxon>
        <taxon>Dikarya</taxon>
        <taxon>Basidiomycota</taxon>
        <taxon>Ustilaginomycotina</taxon>
        <taxon>Exobasidiomycetes</taxon>
        <taxon>Tilletiales</taxon>
        <taxon>Tilletiaceae</taxon>
        <taxon>Tilletia</taxon>
    </lineage>
</organism>
<dbReference type="Proteomes" id="UP001176517">
    <property type="component" value="Unassembled WGS sequence"/>
</dbReference>
<proteinExistence type="predicted"/>
<dbReference type="InterPro" id="IPR032675">
    <property type="entry name" value="LRR_dom_sf"/>
</dbReference>
<comment type="caution">
    <text evidence="1">The sequence shown here is derived from an EMBL/GenBank/DDBJ whole genome shotgun (WGS) entry which is preliminary data.</text>
</comment>
<protein>
    <submittedName>
        <fullName evidence="1">Uncharacterized protein</fullName>
    </submittedName>
</protein>
<reference evidence="1" key="1">
    <citation type="journal article" date="2023" name="PhytoFront">
        <title>Draft Genome Resources of Seven Strains of Tilletia horrida, Causal Agent of Kernel Smut of Rice.</title>
        <authorList>
            <person name="Khanal S."/>
            <person name="Antony Babu S."/>
            <person name="Zhou X.G."/>
        </authorList>
    </citation>
    <scope>NUCLEOTIDE SEQUENCE</scope>
    <source>
        <strain evidence="1">TX6</strain>
    </source>
</reference>
<evidence type="ECO:0000313" key="1">
    <source>
        <dbReference type="EMBL" id="KAK0554037.1"/>
    </source>
</evidence>
<keyword evidence="2" id="KW-1185">Reference proteome</keyword>
<dbReference type="EMBL" id="JAPDMZ010000042">
    <property type="protein sequence ID" value="KAK0554037.1"/>
    <property type="molecule type" value="Genomic_DNA"/>
</dbReference>
<evidence type="ECO:0000313" key="2">
    <source>
        <dbReference type="Proteomes" id="UP001176517"/>
    </source>
</evidence>
<gene>
    <name evidence="1" type="ORF">OC846_002258</name>
</gene>